<evidence type="ECO:0000256" key="1">
    <source>
        <dbReference type="SAM" id="MobiDB-lite"/>
    </source>
</evidence>
<gene>
    <name evidence="2" type="ORF">WJX74_009494</name>
</gene>
<name>A0AAW1RFB5_9CHLO</name>
<feature type="compositionally biased region" description="Low complexity" evidence="1">
    <location>
        <begin position="127"/>
        <end position="137"/>
    </location>
</feature>
<accession>A0AAW1RFB5</accession>
<proteinExistence type="predicted"/>
<evidence type="ECO:0000313" key="3">
    <source>
        <dbReference type="Proteomes" id="UP001438707"/>
    </source>
</evidence>
<comment type="caution">
    <text evidence="2">The sequence shown here is derived from an EMBL/GenBank/DDBJ whole genome shotgun (WGS) entry which is preliminary data.</text>
</comment>
<evidence type="ECO:0000313" key="2">
    <source>
        <dbReference type="EMBL" id="KAK9832419.1"/>
    </source>
</evidence>
<organism evidence="2 3">
    <name type="scientific">Apatococcus lobatus</name>
    <dbReference type="NCBI Taxonomy" id="904363"/>
    <lineage>
        <taxon>Eukaryota</taxon>
        <taxon>Viridiplantae</taxon>
        <taxon>Chlorophyta</taxon>
        <taxon>core chlorophytes</taxon>
        <taxon>Trebouxiophyceae</taxon>
        <taxon>Chlorellales</taxon>
        <taxon>Chlorellaceae</taxon>
        <taxon>Apatococcus</taxon>
    </lineage>
</organism>
<feature type="region of interest" description="Disordered" evidence="1">
    <location>
        <begin position="115"/>
        <end position="137"/>
    </location>
</feature>
<dbReference type="AlphaFoldDB" id="A0AAW1RFB5"/>
<dbReference type="EMBL" id="JALJOS010000012">
    <property type="protein sequence ID" value="KAK9832419.1"/>
    <property type="molecule type" value="Genomic_DNA"/>
</dbReference>
<protein>
    <submittedName>
        <fullName evidence="2">Uncharacterized protein</fullName>
    </submittedName>
</protein>
<reference evidence="2 3" key="1">
    <citation type="journal article" date="2024" name="Nat. Commun.">
        <title>Phylogenomics reveals the evolutionary origins of lichenization in chlorophyte algae.</title>
        <authorList>
            <person name="Puginier C."/>
            <person name="Libourel C."/>
            <person name="Otte J."/>
            <person name="Skaloud P."/>
            <person name="Haon M."/>
            <person name="Grisel S."/>
            <person name="Petersen M."/>
            <person name="Berrin J.G."/>
            <person name="Delaux P.M."/>
            <person name="Dal Grande F."/>
            <person name="Keller J."/>
        </authorList>
    </citation>
    <scope>NUCLEOTIDE SEQUENCE [LARGE SCALE GENOMIC DNA]</scope>
    <source>
        <strain evidence="2 3">SAG 2145</strain>
    </source>
</reference>
<keyword evidence="3" id="KW-1185">Reference proteome</keyword>
<dbReference type="Proteomes" id="UP001438707">
    <property type="component" value="Unassembled WGS sequence"/>
</dbReference>
<sequence length="168" mass="18203">MECEYEQKQGEAVFKVAREQIASGDPVAALQEVLLQHCQHCRGFKRRWQGRPSHYKGNPQHRLGAHGPRACMILHPDNIWPMTRSILLRSGGICSSRLLCRRRLRHHLQMDPAGNAADVAASSVRPGGKSIKASGAGAERAGNDATLLHSHIKCGPSLQSGVGSSGSQ</sequence>